<sequence length="329" mass="36086">MHLEERKHRVVELLADGRLRAARDLAWRAKDEYPRRRALAAAWVAETLCRLDEPETALAVLREAVDAGVWWWEQILRVNPPLTPIHGRPEFEEIVVRAEALRERGRSDVAPIIYRPDSAPAGVLVPLHGRSDHHLSFARRWEPARKAGFLVVVPHSQEATTSDGDIGWIDEAMARRQIVTIHSRLADGERRLPVVLAGYSQGARIAAGWSLTGILPEVAGFVTLCPPDDRMPAVTGRNRAAAAPRIRGYVLTGEHDDDRPGAERFAAELTANRIPVVLDVMSGMGHGYPPDFGERLCRAVSFVIGDGAPESGTGDSPRAAVQGEMADGT</sequence>
<evidence type="ECO:0008006" key="4">
    <source>
        <dbReference type="Google" id="ProtNLM"/>
    </source>
</evidence>
<name>A0ABP8P5N5_9ACTN</name>
<evidence type="ECO:0000256" key="1">
    <source>
        <dbReference type="SAM" id="MobiDB-lite"/>
    </source>
</evidence>
<dbReference type="Gene3D" id="3.40.50.1820">
    <property type="entry name" value="alpha/beta hydrolase"/>
    <property type="match status" value="1"/>
</dbReference>
<reference evidence="3" key="1">
    <citation type="journal article" date="2019" name="Int. J. Syst. Evol. Microbiol.">
        <title>The Global Catalogue of Microorganisms (GCM) 10K type strain sequencing project: providing services to taxonomists for standard genome sequencing and annotation.</title>
        <authorList>
            <consortium name="The Broad Institute Genomics Platform"/>
            <consortium name="The Broad Institute Genome Sequencing Center for Infectious Disease"/>
            <person name="Wu L."/>
            <person name="Ma J."/>
        </authorList>
    </citation>
    <scope>NUCLEOTIDE SEQUENCE [LARGE SCALE GENOMIC DNA]</scope>
    <source>
        <strain evidence="3">JCM 17933</strain>
    </source>
</reference>
<proteinExistence type="predicted"/>
<organism evidence="2 3">
    <name type="scientific">Actinoallomurus oryzae</name>
    <dbReference type="NCBI Taxonomy" id="502180"/>
    <lineage>
        <taxon>Bacteria</taxon>
        <taxon>Bacillati</taxon>
        <taxon>Actinomycetota</taxon>
        <taxon>Actinomycetes</taxon>
        <taxon>Streptosporangiales</taxon>
        <taxon>Thermomonosporaceae</taxon>
        <taxon>Actinoallomurus</taxon>
    </lineage>
</organism>
<evidence type="ECO:0000313" key="3">
    <source>
        <dbReference type="Proteomes" id="UP001500503"/>
    </source>
</evidence>
<evidence type="ECO:0000313" key="2">
    <source>
        <dbReference type="EMBL" id="GAA4482302.1"/>
    </source>
</evidence>
<dbReference type="SUPFAM" id="SSF53474">
    <property type="entry name" value="alpha/beta-Hydrolases"/>
    <property type="match status" value="1"/>
</dbReference>
<comment type="caution">
    <text evidence="2">The sequence shown here is derived from an EMBL/GenBank/DDBJ whole genome shotgun (WGS) entry which is preliminary data.</text>
</comment>
<dbReference type="InterPro" id="IPR029058">
    <property type="entry name" value="AB_hydrolase_fold"/>
</dbReference>
<dbReference type="Proteomes" id="UP001500503">
    <property type="component" value="Unassembled WGS sequence"/>
</dbReference>
<gene>
    <name evidence="2" type="ORF">GCM10023191_002330</name>
</gene>
<feature type="region of interest" description="Disordered" evidence="1">
    <location>
        <begin position="307"/>
        <end position="329"/>
    </location>
</feature>
<dbReference type="EMBL" id="BAABHF010000007">
    <property type="protein sequence ID" value="GAA4482302.1"/>
    <property type="molecule type" value="Genomic_DNA"/>
</dbReference>
<dbReference type="RefSeq" id="WP_345456099.1">
    <property type="nucleotide sequence ID" value="NZ_BAABHF010000007.1"/>
</dbReference>
<accession>A0ABP8P5N5</accession>
<keyword evidence="3" id="KW-1185">Reference proteome</keyword>
<protein>
    <recommendedName>
        <fullName evidence="4">Phospholipase/carboxylesterase/thioesterase domain-containing protein</fullName>
    </recommendedName>
</protein>